<dbReference type="EMBL" id="JAGGLV010000018">
    <property type="protein sequence ID" value="MBP2114496.1"/>
    <property type="molecule type" value="Genomic_DNA"/>
</dbReference>
<accession>A0ABS4NWR5</accession>
<dbReference type="RefSeq" id="WP_209877071.1">
    <property type="nucleotide sequence ID" value="NZ_JAGGLV010000018.1"/>
</dbReference>
<gene>
    <name evidence="1" type="ORF">J2Z70_004665</name>
</gene>
<dbReference type="Proteomes" id="UP000773462">
    <property type="component" value="Unassembled WGS sequence"/>
</dbReference>
<organism evidence="1 2">
    <name type="scientific">Paenibacillus silagei</name>
    <dbReference type="NCBI Taxonomy" id="1670801"/>
    <lineage>
        <taxon>Bacteria</taxon>
        <taxon>Bacillati</taxon>
        <taxon>Bacillota</taxon>
        <taxon>Bacilli</taxon>
        <taxon>Bacillales</taxon>
        <taxon>Paenibacillaceae</taxon>
        <taxon>Paenibacillus</taxon>
    </lineage>
</organism>
<name>A0ABS4NWR5_9BACL</name>
<comment type="caution">
    <text evidence="1">The sequence shown here is derived from an EMBL/GenBank/DDBJ whole genome shotgun (WGS) entry which is preliminary data.</text>
</comment>
<evidence type="ECO:0000313" key="2">
    <source>
        <dbReference type="Proteomes" id="UP000773462"/>
    </source>
</evidence>
<proteinExistence type="predicted"/>
<reference evidence="1 2" key="1">
    <citation type="submission" date="2021-03" db="EMBL/GenBank/DDBJ databases">
        <title>Genomic Encyclopedia of Type Strains, Phase IV (KMG-IV): sequencing the most valuable type-strain genomes for metagenomic binning, comparative biology and taxonomic classification.</title>
        <authorList>
            <person name="Goeker M."/>
        </authorList>
    </citation>
    <scope>NUCLEOTIDE SEQUENCE [LARGE SCALE GENOMIC DNA]</scope>
    <source>
        <strain evidence="1 2">DSM 101953</strain>
    </source>
</reference>
<keyword evidence="2" id="KW-1185">Reference proteome</keyword>
<protein>
    <submittedName>
        <fullName evidence="1">Uncharacterized protein</fullName>
    </submittedName>
</protein>
<evidence type="ECO:0000313" key="1">
    <source>
        <dbReference type="EMBL" id="MBP2114496.1"/>
    </source>
</evidence>
<sequence length="139" mass="15598">MKLYVTVKSLGKRRPVLERKELLLADRPQTLRALISEIVAGQVQAMLERQERGDLIPYLTANEIAEQGDNGKVGFGTVYGETKPEVEQATAAALLAYEDGLYKVFVQEEECSALDEPLRLEEGDELTLIRFTMLAGRLW</sequence>